<protein>
    <submittedName>
        <fullName evidence="2">Extracellular solute-binding protein, family 5</fullName>
    </submittedName>
</protein>
<sequence length="539" mass="57412">MFSTVKGSLTNKAAKIAVALVAVVTLSSCGGGKLSQPPIDHFGYAVGTPLLTTNAATTLGASTNADIIGGRMFPAVFVKGPSGQFIPNRDIATAQVIPAPQQRVEYTINSTASYSDGVPVTCTDFLLAYKAGSLRGLFNSLVPLMEQVDRLECAPGEKKFSVVFKTDVGSRWRSLFGPGTVVPSHAIAHRVGMSEEQLVAALQSENSGALMPVAKVWREGFDLKHFDPELQVSAGPYKIASVADNGALQLVRNESFNGDVASIEKVMMWPRSANLAEVNQANSVEVADLIGVGEVSWVNRDDPNNRFTIERTPGHLTEQLTLGNAGVFASAPARQAFAACVDQNAVAAASSKAAGVEVPPVWTHLTSVADSINPQLEGVIAKHRHTDLAVAERLRGVTIRVGYLGPDERKKEMVAAIAASCAPAGITVVDASVENQSFEDIHRIQQTPSGVEVEVPGTIDALLHAADPNVGFGHINGDIGDVEKLRAEEQRLWDESDVIPLASQPRTLIYDKNVANIVVNTAQSGIGWNMERWQEGKKP</sequence>
<accession>A0A0G3GWR6</accession>
<dbReference type="PROSITE" id="PS51257">
    <property type="entry name" value="PROKAR_LIPOPROTEIN"/>
    <property type="match status" value="1"/>
</dbReference>
<name>A0A0G3GWR6_9CORY</name>
<feature type="domain" description="Solute-binding protein family 5" evidence="1">
    <location>
        <begin position="91"/>
        <end position="435"/>
    </location>
</feature>
<gene>
    <name evidence="2" type="primary">dciAE</name>
    <name evidence="2" type="ORF">CEPID_07070</name>
</gene>
<dbReference type="Gene3D" id="3.90.76.10">
    <property type="entry name" value="Dipeptide-binding Protein, Domain 1"/>
    <property type="match status" value="1"/>
</dbReference>
<dbReference type="GO" id="GO:1904680">
    <property type="term" value="F:peptide transmembrane transporter activity"/>
    <property type="evidence" value="ECO:0007669"/>
    <property type="project" value="TreeGrafter"/>
</dbReference>
<dbReference type="EMBL" id="CP011541">
    <property type="protein sequence ID" value="AKK03272.1"/>
    <property type="molecule type" value="Genomic_DNA"/>
</dbReference>
<dbReference type="KEGG" id="cei:CEPID_07070"/>
<dbReference type="Gene3D" id="3.40.190.10">
    <property type="entry name" value="Periplasmic binding protein-like II"/>
    <property type="match status" value="1"/>
</dbReference>
<dbReference type="PANTHER" id="PTHR30290">
    <property type="entry name" value="PERIPLASMIC BINDING COMPONENT OF ABC TRANSPORTER"/>
    <property type="match status" value="1"/>
</dbReference>
<dbReference type="AlphaFoldDB" id="A0A0G3GWR6"/>
<dbReference type="Gene3D" id="3.10.105.10">
    <property type="entry name" value="Dipeptide-binding Protein, Domain 3"/>
    <property type="match status" value="1"/>
</dbReference>
<reference evidence="2 3" key="1">
    <citation type="submission" date="2015-05" db="EMBL/GenBank/DDBJ databases">
        <title>Complete genome sequence of Corynebacterium epidermidicanis DSM 45586, isolated from the skin of a dog suffering from pruritus.</title>
        <authorList>
            <person name="Ruckert C."/>
            <person name="Albersmeier A."/>
            <person name="Winkler A."/>
            <person name="Tauch A."/>
        </authorList>
    </citation>
    <scope>NUCLEOTIDE SEQUENCE [LARGE SCALE GENOMIC DNA]</scope>
    <source>
        <strain evidence="2 3">DSM 45586</strain>
    </source>
</reference>
<dbReference type="SUPFAM" id="SSF53850">
    <property type="entry name" value="Periplasmic binding protein-like II"/>
    <property type="match status" value="1"/>
</dbReference>
<proteinExistence type="predicted"/>
<dbReference type="STRING" id="1050174.CEPID_07070"/>
<dbReference type="InterPro" id="IPR039424">
    <property type="entry name" value="SBP_5"/>
</dbReference>
<evidence type="ECO:0000259" key="1">
    <source>
        <dbReference type="Pfam" id="PF00496"/>
    </source>
</evidence>
<dbReference type="Proteomes" id="UP000035368">
    <property type="component" value="Chromosome"/>
</dbReference>
<organism evidence="2 3">
    <name type="scientific">Corynebacterium epidermidicanis</name>
    <dbReference type="NCBI Taxonomy" id="1050174"/>
    <lineage>
        <taxon>Bacteria</taxon>
        <taxon>Bacillati</taxon>
        <taxon>Actinomycetota</taxon>
        <taxon>Actinomycetes</taxon>
        <taxon>Mycobacteriales</taxon>
        <taxon>Corynebacteriaceae</taxon>
        <taxon>Corynebacterium</taxon>
    </lineage>
</organism>
<evidence type="ECO:0000313" key="2">
    <source>
        <dbReference type="EMBL" id="AKK03272.1"/>
    </source>
</evidence>
<evidence type="ECO:0000313" key="3">
    <source>
        <dbReference type="Proteomes" id="UP000035368"/>
    </source>
</evidence>
<dbReference type="OrthoDB" id="7888869at2"/>
<dbReference type="PANTHER" id="PTHR30290:SF65">
    <property type="entry name" value="MONOACYL PHOSPHATIDYLINOSITOL TETRAMANNOSIDE-BINDING PROTEIN LPQW-RELATED"/>
    <property type="match status" value="1"/>
</dbReference>
<dbReference type="PATRIC" id="fig|1050174.4.peg.1431"/>
<dbReference type="InterPro" id="IPR000914">
    <property type="entry name" value="SBP_5_dom"/>
</dbReference>
<dbReference type="RefSeq" id="WP_047240334.1">
    <property type="nucleotide sequence ID" value="NZ_CP011541.1"/>
</dbReference>
<dbReference type="Pfam" id="PF00496">
    <property type="entry name" value="SBP_bac_5"/>
    <property type="match status" value="1"/>
</dbReference>
<keyword evidence="3" id="KW-1185">Reference proteome</keyword>
<dbReference type="GO" id="GO:0015833">
    <property type="term" value="P:peptide transport"/>
    <property type="evidence" value="ECO:0007669"/>
    <property type="project" value="TreeGrafter"/>
</dbReference>